<dbReference type="STRING" id="322095.HMPREF3185_00886"/>
<protein>
    <submittedName>
        <fullName evidence="1">Uncharacterized protein</fullName>
    </submittedName>
</protein>
<name>A0A134B9J3_9PORP</name>
<accession>A0A134B9J3</accession>
<proteinExistence type="predicted"/>
<gene>
    <name evidence="1" type="ORF">HMPREF3185_00886</name>
</gene>
<dbReference type="EMBL" id="LSDK01000059">
    <property type="protein sequence ID" value="KXB76595.1"/>
    <property type="molecule type" value="Genomic_DNA"/>
</dbReference>
<reference evidence="2" key="1">
    <citation type="submission" date="2016-01" db="EMBL/GenBank/DDBJ databases">
        <authorList>
            <person name="Mitreva M."/>
            <person name="Pepin K.H."/>
            <person name="Mihindukulasuriya K.A."/>
            <person name="Fulton R."/>
            <person name="Fronick C."/>
            <person name="O'Laughlin M."/>
            <person name="Miner T."/>
            <person name="Herter B."/>
            <person name="Rosa B.A."/>
            <person name="Cordes M."/>
            <person name="Tomlinson C."/>
            <person name="Wollam A."/>
            <person name="Palsikar V.B."/>
            <person name="Mardis E.R."/>
            <person name="Wilson R.K."/>
        </authorList>
    </citation>
    <scope>NUCLEOTIDE SEQUENCE [LARGE SCALE GENOMIC DNA]</scope>
    <source>
        <strain evidence="2">KA00683</strain>
    </source>
</reference>
<dbReference type="AlphaFoldDB" id="A0A134B9J3"/>
<sequence>MSSGLLLFTLPSRRLPFGQGIEYASEGGLTQWSHSRYMSTWAELYRMAKKAI</sequence>
<evidence type="ECO:0000313" key="1">
    <source>
        <dbReference type="EMBL" id="KXB76595.1"/>
    </source>
</evidence>
<comment type="caution">
    <text evidence="1">The sequence shown here is derived from an EMBL/GenBank/DDBJ whole genome shotgun (WGS) entry which is preliminary data.</text>
</comment>
<keyword evidence="2" id="KW-1185">Reference proteome</keyword>
<dbReference type="PATRIC" id="fig|322095.3.peg.875"/>
<evidence type="ECO:0000313" key="2">
    <source>
        <dbReference type="Proteomes" id="UP000070224"/>
    </source>
</evidence>
<organism evidence="1 2">
    <name type="scientific">Porphyromonas somerae</name>
    <dbReference type="NCBI Taxonomy" id="322095"/>
    <lineage>
        <taxon>Bacteria</taxon>
        <taxon>Pseudomonadati</taxon>
        <taxon>Bacteroidota</taxon>
        <taxon>Bacteroidia</taxon>
        <taxon>Bacteroidales</taxon>
        <taxon>Porphyromonadaceae</taxon>
        <taxon>Porphyromonas</taxon>
    </lineage>
</organism>
<dbReference type="Proteomes" id="UP000070224">
    <property type="component" value="Unassembled WGS sequence"/>
</dbReference>